<feature type="domain" description="CRM" evidence="3">
    <location>
        <begin position="1"/>
        <end position="82"/>
    </location>
</feature>
<dbReference type="PANTHER" id="PTHR40065:SF3">
    <property type="entry name" value="RNA-BINDING PROTEIN YHBY"/>
    <property type="match status" value="1"/>
</dbReference>
<dbReference type="AlphaFoldDB" id="A0A897N3D9"/>
<dbReference type="PANTHER" id="PTHR40065">
    <property type="entry name" value="RNA-BINDING PROTEIN YHBY"/>
    <property type="match status" value="1"/>
</dbReference>
<dbReference type="InterPro" id="IPR035920">
    <property type="entry name" value="YhbY-like_sf"/>
</dbReference>
<gene>
    <name evidence="4" type="ORF">HSR121_2889</name>
</gene>
<evidence type="ECO:0000313" key="4">
    <source>
        <dbReference type="EMBL" id="QSG07207.1"/>
    </source>
</evidence>
<dbReference type="Proteomes" id="UP000663525">
    <property type="component" value="Chromosome"/>
</dbReference>
<protein>
    <submittedName>
        <fullName evidence="4">RNA-binding protein containing KH domain</fullName>
    </submittedName>
</protein>
<dbReference type="SMART" id="SM01103">
    <property type="entry name" value="CRS1_YhbY"/>
    <property type="match status" value="1"/>
</dbReference>
<dbReference type="GeneID" id="68856426"/>
<dbReference type="RefSeq" id="WP_229113659.1">
    <property type="nucleotide sequence ID" value="NZ_CP064787.1"/>
</dbReference>
<dbReference type="Gene3D" id="3.30.110.60">
    <property type="entry name" value="YhbY-like"/>
    <property type="match status" value="1"/>
</dbReference>
<evidence type="ECO:0000313" key="5">
    <source>
        <dbReference type="Proteomes" id="UP000663525"/>
    </source>
</evidence>
<proteinExistence type="predicted"/>
<dbReference type="Pfam" id="PF01985">
    <property type="entry name" value="CRS1_YhbY"/>
    <property type="match status" value="1"/>
</dbReference>
<name>A0A897N3D9_9EURY</name>
<dbReference type="PROSITE" id="PS51295">
    <property type="entry name" value="CRM"/>
    <property type="match status" value="1"/>
</dbReference>
<sequence length="82" mass="9038">MTDTDQQRRIHDLEATLRVGKGGVDSVADELASQLETSDLVKVKFLRSARGGTTSEQLAEELAERTNAEVVQIRGHTAVFQR</sequence>
<evidence type="ECO:0000256" key="2">
    <source>
        <dbReference type="PROSITE-ProRule" id="PRU00626"/>
    </source>
</evidence>
<dbReference type="InterPro" id="IPR051925">
    <property type="entry name" value="RNA-binding_domain"/>
</dbReference>
<evidence type="ECO:0000256" key="1">
    <source>
        <dbReference type="ARBA" id="ARBA00022884"/>
    </source>
</evidence>
<reference evidence="4" key="1">
    <citation type="submission" date="2020-11" db="EMBL/GenBank/DDBJ databases">
        <title>Carbohydrate-dependent, anaerobic sulfur respiration: A novel catabolism in halophilic archaea.</title>
        <authorList>
            <person name="Sorokin D.Y."/>
            <person name="Messina E."/>
            <person name="Smedile F."/>
            <person name="La Cono V."/>
            <person name="Hallsworth J.E."/>
            <person name="Yakimov M.M."/>
        </authorList>
    </citation>
    <scope>NUCLEOTIDE SEQUENCE</scope>
    <source>
        <strain evidence="4">HSR12-1</strain>
    </source>
</reference>
<dbReference type="InterPro" id="IPR001890">
    <property type="entry name" value="RNA-binding_CRM"/>
</dbReference>
<dbReference type="EMBL" id="CP064787">
    <property type="protein sequence ID" value="QSG07207.1"/>
    <property type="molecule type" value="Genomic_DNA"/>
</dbReference>
<accession>A0A897N3D9</accession>
<keyword evidence="1 2" id="KW-0694">RNA-binding</keyword>
<evidence type="ECO:0000259" key="3">
    <source>
        <dbReference type="PROSITE" id="PS51295"/>
    </source>
</evidence>
<dbReference type="GO" id="GO:0003723">
    <property type="term" value="F:RNA binding"/>
    <property type="evidence" value="ECO:0007669"/>
    <property type="project" value="UniProtKB-UniRule"/>
</dbReference>
<organism evidence="4 5">
    <name type="scientific">Halapricum desulfuricans</name>
    <dbReference type="NCBI Taxonomy" id="2841257"/>
    <lineage>
        <taxon>Archaea</taxon>
        <taxon>Methanobacteriati</taxon>
        <taxon>Methanobacteriota</taxon>
        <taxon>Stenosarchaea group</taxon>
        <taxon>Halobacteria</taxon>
        <taxon>Halobacteriales</taxon>
        <taxon>Haloarculaceae</taxon>
        <taxon>Halapricum</taxon>
    </lineage>
</organism>
<dbReference type="SUPFAM" id="SSF75471">
    <property type="entry name" value="YhbY-like"/>
    <property type="match status" value="1"/>
</dbReference>